<dbReference type="InterPro" id="IPR036271">
    <property type="entry name" value="Tet_transcr_reg_TetR-rel_C_sf"/>
</dbReference>
<evidence type="ECO:0000256" key="1">
    <source>
        <dbReference type="ARBA" id="ARBA00023015"/>
    </source>
</evidence>
<dbReference type="InterPro" id="IPR023772">
    <property type="entry name" value="DNA-bd_HTH_TetR-type_CS"/>
</dbReference>
<dbReference type="SUPFAM" id="SSF48498">
    <property type="entry name" value="Tetracyclin repressor-like, C-terminal domain"/>
    <property type="match status" value="1"/>
</dbReference>
<dbReference type="InterPro" id="IPR009057">
    <property type="entry name" value="Homeodomain-like_sf"/>
</dbReference>
<evidence type="ECO:0000313" key="7">
    <source>
        <dbReference type="Proteomes" id="UP001500724"/>
    </source>
</evidence>
<dbReference type="Pfam" id="PF00440">
    <property type="entry name" value="TetR_N"/>
    <property type="match status" value="1"/>
</dbReference>
<evidence type="ECO:0000256" key="4">
    <source>
        <dbReference type="PROSITE-ProRule" id="PRU00335"/>
    </source>
</evidence>
<dbReference type="RefSeq" id="WP_343998011.1">
    <property type="nucleotide sequence ID" value="NZ_BAAAGU010000007.1"/>
</dbReference>
<keyword evidence="3" id="KW-0804">Transcription</keyword>
<keyword evidence="7" id="KW-1185">Reference proteome</keyword>
<gene>
    <name evidence="6" type="ORF">GCM10009535_09030</name>
</gene>
<dbReference type="EMBL" id="BAAAGU010000007">
    <property type="protein sequence ID" value="GAA0635301.1"/>
    <property type="molecule type" value="Genomic_DNA"/>
</dbReference>
<dbReference type="SUPFAM" id="SSF46689">
    <property type="entry name" value="Homeodomain-like"/>
    <property type="match status" value="1"/>
</dbReference>
<evidence type="ECO:0000256" key="3">
    <source>
        <dbReference type="ARBA" id="ARBA00023163"/>
    </source>
</evidence>
<organism evidence="6 7">
    <name type="scientific">Streptomyces thermocarboxydovorans</name>
    <dbReference type="NCBI Taxonomy" id="59298"/>
    <lineage>
        <taxon>Bacteria</taxon>
        <taxon>Bacillati</taxon>
        <taxon>Actinomycetota</taxon>
        <taxon>Actinomycetes</taxon>
        <taxon>Kitasatosporales</taxon>
        <taxon>Streptomycetaceae</taxon>
        <taxon>Streptomyces</taxon>
    </lineage>
</organism>
<comment type="caution">
    <text evidence="6">The sequence shown here is derived from an EMBL/GenBank/DDBJ whole genome shotgun (WGS) entry which is preliminary data.</text>
</comment>
<name>A0ABN1HA95_9ACTN</name>
<proteinExistence type="predicted"/>
<dbReference type="PROSITE" id="PS01081">
    <property type="entry name" value="HTH_TETR_1"/>
    <property type="match status" value="1"/>
</dbReference>
<accession>A0ABN1HA95</accession>
<evidence type="ECO:0000259" key="5">
    <source>
        <dbReference type="PROSITE" id="PS50977"/>
    </source>
</evidence>
<keyword evidence="1" id="KW-0805">Transcription regulation</keyword>
<dbReference type="PROSITE" id="PS50977">
    <property type="entry name" value="HTH_TETR_2"/>
    <property type="match status" value="1"/>
</dbReference>
<evidence type="ECO:0000256" key="2">
    <source>
        <dbReference type="ARBA" id="ARBA00023125"/>
    </source>
</evidence>
<feature type="DNA-binding region" description="H-T-H motif" evidence="4">
    <location>
        <begin position="31"/>
        <end position="50"/>
    </location>
</feature>
<dbReference type="Gene3D" id="1.10.357.10">
    <property type="entry name" value="Tetracycline Repressor, domain 2"/>
    <property type="match status" value="1"/>
</dbReference>
<dbReference type="Proteomes" id="UP001500724">
    <property type="component" value="Unassembled WGS sequence"/>
</dbReference>
<reference evidence="6 7" key="1">
    <citation type="journal article" date="2019" name="Int. J. Syst. Evol. Microbiol.">
        <title>The Global Catalogue of Microorganisms (GCM) 10K type strain sequencing project: providing services to taxonomists for standard genome sequencing and annotation.</title>
        <authorList>
            <consortium name="The Broad Institute Genomics Platform"/>
            <consortium name="The Broad Institute Genome Sequencing Center for Infectious Disease"/>
            <person name="Wu L."/>
            <person name="Ma J."/>
        </authorList>
    </citation>
    <scope>NUCLEOTIDE SEQUENCE [LARGE SCALE GENOMIC DNA]</scope>
    <source>
        <strain evidence="6 7">JCM 10367</strain>
    </source>
</reference>
<dbReference type="InterPro" id="IPR050109">
    <property type="entry name" value="HTH-type_TetR-like_transc_reg"/>
</dbReference>
<dbReference type="PANTHER" id="PTHR30055">
    <property type="entry name" value="HTH-TYPE TRANSCRIPTIONAL REGULATOR RUTR"/>
    <property type="match status" value="1"/>
</dbReference>
<keyword evidence="2 4" id="KW-0238">DNA-binding</keyword>
<dbReference type="InterPro" id="IPR001647">
    <property type="entry name" value="HTH_TetR"/>
</dbReference>
<feature type="domain" description="HTH tetR-type" evidence="5">
    <location>
        <begin position="8"/>
        <end position="68"/>
    </location>
</feature>
<protein>
    <recommendedName>
        <fullName evidence="5">HTH tetR-type domain-containing protein</fullName>
    </recommendedName>
</protein>
<evidence type="ECO:0000313" key="6">
    <source>
        <dbReference type="EMBL" id="GAA0635301.1"/>
    </source>
</evidence>
<dbReference type="PANTHER" id="PTHR30055:SF234">
    <property type="entry name" value="HTH-TYPE TRANSCRIPTIONAL REGULATOR BETI"/>
    <property type="match status" value="1"/>
</dbReference>
<sequence length="196" mass="20656">MAVQERGVRTRRGLVLAAALEIDRAGYEGATLTRICAAASVSMGALTFHFPSKAALADAVQEEGRALAQRLVGRILESPEPTLRAVADLTVGLAGLLEEDVVVRSAARLARERPQQPDRWVQVWLPAVCDLLERARRAGGGDMVAHPGAVVALVGYLLTGAEAQMRAGCVSGGGRVAQQVADIWRFVLDGVAAHSA</sequence>